<accession>A0A3G2T3V3</accession>
<dbReference type="Pfam" id="PF04717">
    <property type="entry name" value="Phage_base_V"/>
    <property type="match status" value="1"/>
</dbReference>
<feature type="compositionally biased region" description="Basic and acidic residues" evidence="2">
    <location>
        <begin position="603"/>
        <end position="619"/>
    </location>
</feature>
<feature type="domain" description="DUF2345" evidence="4">
    <location>
        <begin position="695"/>
        <end position="838"/>
    </location>
</feature>
<organism evidence="6 7">
    <name type="scientific">Acinetobacter wuhouensis</name>
    <dbReference type="NCBI Taxonomy" id="1879050"/>
    <lineage>
        <taxon>Bacteria</taxon>
        <taxon>Pseudomonadati</taxon>
        <taxon>Pseudomonadota</taxon>
        <taxon>Gammaproteobacteria</taxon>
        <taxon>Moraxellales</taxon>
        <taxon>Moraxellaceae</taxon>
        <taxon>Acinetobacter</taxon>
    </lineage>
</organism>
<evidence type="ECO:0000256" key="1">
    <source>
        <dbReference type="ARBA" id="ARBA00005558"/>
    </source>
</evidence>
<comment type="similarity">
    <text evidence="1">Belongs to the VgrG protein family.</text>
</comment>
<evidence type="ECO:0000259" key="5">
    <source>
        <dbReference type="Pfam" id="PF13296"/>
    </source>
</evidence>
<evidence type="ECO:0000259" key="4">
    <source>
        <dbReference type="Pfam" id="PF10106"/>
    </source>
</evidence>
<dbReference type="InterPro" id="IPR017847">
    <property type="entry name" value="T6SS_RhsGE_Vgr_subset"/>
</dbReference>
<protein>
    <submittedName>
        <fullName evidence="6">Type VI secretion system tip protein VgrG</fullName>
    </submittedName>
</protein>
<feature type="region of interest" description="Disordered" evidence="2">
    <location>
        <begin position="587"/>
        <end position="619"/>
    </location>
</feature>
<evidence type="ECO:0000259" key="3">
    <source>
        <dbReference type="Pfam" id="PF04717"/>
    </source>
</evidence>
<reference evidence="6 7" key="1">
    <citation type="submission" date="2018-10" db="EMBL/GenBank/DDBJ databases">
        <title>The complete genome of Acinetobacter wuhouensis strain WCHAW010062.</title>
        <authorList>
            <person name="Hu Y."/>
            <person name="Long H."/>
            <person name="Feng Y."/>
            <person name="Zong Z."/>
        </authorList>
    </citation>
    <scope>NUCLEOTIDE SEQUENCE [LARGE SCALE GENOMIC DNA]</scope>
    <source>
        <strain evidence="6 7">WCHAW010062</strain>
    </source>
</reference>
<dbReference type="InterPro" id="IPR006531">
    <property type="entry name" value="Gp5/Vgr_OB"/>
</dbReference>
<evidence type="ECO:0000313" key="7">
    <source>
        <dbReference type="Proteomes" id="UP000279962"/>
    </source>
</evidence>
<dbReference type="Pfam" id="PF10106">
    <property type="entry name" value="DUF2345"/>
    <property type="match status" value="1"/>
</dbReference>
<feature type="region of interest" description="Disordered" evidence="2">
    <location>
        <begin position="1121"/>
        <end position="1177"/>
    </location>
</feature>
<dbReference type="InterPro" id="IPR037026">
    <property type="entry name" value="Vgr_OB-fold_dom_sf"/>
</dbReference>
<feature type="compositionally biased region" description="Polar residues" evidence="2">
    <location>
        <begin position="587"/>
        <end position="597"/>
    </location>
</feature>
<sequence length="1207" mass="131583">MAINIYSALEQLGLTAQKRAIHVQFSNIALNDQVFLQRIDGTHELNSGVSLQLICLSTNAAIPLKQFIGSQVAIDVVTDKSELSRTSGIITKADIGASDGSLTIYRLTIEDPTALWKHRRNSRVFMNKSAVDVIQTIFSEWQQRSSLFASSLILDKSGLTKEYDIRPFIMQSSESDFDFLTRLMRSEGMSWLIDEAQHKVSSSSEQIQAQKLRLIDDNSQYKSLDRKNIRFHRSSATEKQDSITNFIGQRSIQPTSVHIQRWQADALETEEGAGLVQSKHSHSENQDNASLGLEQAWHFSPAWIQDLNGEDGATKSGNSQIEKFNENLSNYYDSQAKQFTATSTVRDANVGYWFEFNEHPEIDQHEGADKEFLITSKTFYNQNNLPKDLTDQVTALLKQSQWQQAEITTNNKDERQANHLILQRRNISTVPEYNPLQHRPSASPQRAKVVGPSGEEIHVDEWGRIKVRFLFTRNEDNTHDGGAGSNDNDTDSAWVDVLTPWAGEGYGARFLPRIGEIVVIDFFDGNIDRPFVVGRIHEAQRHPTQFDKKGKLPDTKKLAGIRSKEYQGEGFGQLRFDDTTGQISTQLQSSHGATQLNLGKLSHPKDKAESEDRGEGFELRTDQWGAVRAGQGLLVSTYKQDQAKGDHLDSDIAKKQLEGSQTSSKALSDIAKGQKTDEIESLEQLKAFADEIEKDIAKYKKAIMLLSSVDGIALSTPEDIHLSATGIINQVAGDSINLSTQKNLVGQALGKVSLFAAQGGIKAVAAQSKIEVQAQSDALDILAKKGITISSTDDKIVISSPKEIVITGASSQITLNGSGIFPKTGGKFQVNAGQHLFQPGASASASAQLPSSNPLKGALDLLKSYGGQDFFKQTGFKVIDSLGKQVSGKLDGNGFAQVSGIAPGPAKVEFETDPRSAWDQASHFNRNYTWSEDVVGGIAGFAQNALGSLGQNMMSQLKDNLFSLNGDTLKNIGKNALKDLGNQTLGQFKEQFTSSALSSVSSALNLNLSSSQMMNVGQMLANPSQSLQAIKEQGVDFFKDQASALIAQKTNGLLSGISNNTGFVGALGFNGHSAADAVSNYSTGSKGQTNSSFSMDDDVIKKDEYSSRFLTYTITTRNGAASVPPASSPLFGNAQTTPIGGDPEPIAVQSLPMPSSTPRSTSPSITSSNGDFVKMELEESRTLTTKITTRKVKADEQNVFNAQNNSK</sequence>
<dbReference type="Pfam" id="PF05954">
    <property type="entry name" value="Phage_GPD"/>
    <property type="match status" value="1"/>
</dbReference>
<dbReference type="NCBIfam" id="TIGR03361">
    <property type="entry name" value="VI_Rhs_Vgr"/>
    <property type="match status" value="1"/>
</dbReference>
<evidence type="ECO:0000256" key="2">
    <source>
        <dbReference type="SAM" id="MobiDB-lite"/>
    </source>
</evidence>
<dbReference type="EMBL" id="CP033133">
    <property type="protein sequence ID" value="AYO54949.1"/>
    <property type="molecule type" value="Genomic_DNA"/>
</dbReference>
<dbReference type="AlphaFoldDB" id="A0A3G2T3V3"/>
<dbReference type="InterPro" id="IPR028244">
    <property type="entry name" value="T6SS_Rhs_Vgr_dom"/>
</dbReference>
<feature type="compositionally biased region" description="Low complexity" evidence="2">
    <location>
        <begin position="1150"/>
        <end position="1168"/>
    </location>
</feature>
<evidence type="ECO:0000313" key="6">
    <source>
        <dbReference type="EMBL" id="AYO54949.1"/>
    </source>
</evidence>
<gene>
    <name evidence="6" type="primary">tssI</name>
    <name evidence="6" type="ORF">CDG68_15395</name>
</gene>
<feature type="domain" description="Putative type VI secretion system Rhs element associated Vgr" evidence="5">
    <location>
        <begin position="564"/>
        <end position="671"/>
    </location>
</feature>
<dbReference type="InterPro" id="IPR018769">
    <property type="entry name" value="VgrG2_DUF2345"/>
</dbReference>
<dbReference type="Pfam" id="PF13296">
    <property type="entry name" value="T6SS_Vgr"/>
    <property type="match status" value="1"/>
</dbReference>
<dbReference type="SUPFAM" id="SSF69279">
    <property type="entry name" value="Phage tail proteins"/>
    <property type="match status" value="1"/>
</dbReference>
<dbReference type="Gene3D" id="2.30.110.50">
    <property type="match status" value="1"/>
</dbReference>
<dbReference type="Proteomes" id="UP000279962">
    <property type="component" value="Chromosome"/>
</dbReference>
<dbReference type="NCBIfam" id="TIGR01646">
    <property type="entry name" value="vgr_GE"/>
    <property type="match status" value="1"/>
</dbReference>
<feature type="domain" description="Gp5/Type VI secretion system Vgr protein OB-fold" evidence="3">
    <location>
        <begin position="488"/>
        <end position="536"/>
    </location>
</feature>
<name>A0A3G2T3V3_9GAMM</name>
<dbReference type="Gene3D" id="3.55.50.10">
    <property type="entry name" value="Baseplate protein-like domains"/>
    <property type="match status" value="1"/>
</dbReference>
<dbReference type="Gene3D" id="2.40.50.230">
    <property type="entry name" value="Gp5 N-terminal domain"/>
    <property type="match status" value="1"/>
</dbReference>
<dbReference type="Gene3D" id="4.10.220.110">
    <property type="match status" value="1"/>
</dbReference>
<dbReference type="SUPFAM" id="SSF69255">
    <property type="entry name" value="gp5 N-terminal domain-like"/>
    <property type="match status" value="1"/>
</dbReference>
<proteinExistence type="inferred from homology"/>
<dbReference type="InterPro" id="IPR006533">
    <property type="entry name" value="T6SS_Vgr_RhsGE"/>
</dbReference>
<dbReference type="RefSeq" id="WP_087553784.1">
    <property type="nucleotide sequence ID" value="NZ_CP033133.1"/>
</dbReference>